<keyword evidence="2" id="KW-1185">Reference proteome</keyword>
<evidence type="ECO:0000313" key="1">
    <source>
        <dbReference type="EMBL" id="MCA5006744.1"/>
    </source>
</evidence>
<sequence>MKETTSFICLIALLIFGCSQNADILDYNRESSYVYFAYPNPDTRAVQKYTDSIFYSFALDEAIGINEKTLKIPIAITGQSSAHDRKYTIQISDKSDFDSNLVTISEPIIQKGLFVDTLYINIKRGQELSSKKMNIILDIADNENFKIGNAFNKTLKIAFSDILIQPSWWNTWSTYFGDYQKEKYQKWIELYPLGADPSPEYFNNIPGPYYYWNRMPSFVSTGIFTITIMYIEKLKKYFDENVVYPNGDTTQPRILLP</sequence>
<dbReference type="EMBL" id="JADEYP010000044">
    <property type="protein sequence ID" value="MCA5006744.1"/>
    <property type="molecule type" value="Genomic_DNA"/>
</dbReference>
<comment type="caution">
    <text evidence="1">The sequence shown here is derived from an EMBL/GenBank/DDBJ whole genome shotgun (WGS) entry which is preliminary data.</text>
</comment>
<dbReference type="RefSeq" id="WP_225555100.1">
    <property type="nucleotide sequence ID" value="NZ_JADEYP010000044.1"/>
</dbReference>
<name>A0ABS7ZCS5_9SPHI</name>
<dbReference type="Proteomes" id="UP001165302">
    <property type="component" value="Unassembled WGS sequence"/>
</dbReference>
<evidence type="ECO:0000313" key="2">
    <source>
        <dbReference type="Proteomes" id="UP001165302"/>
    </source>
</evidence>
<reference evidence="1" key="1">
    <citation type="submission" date="2020-10" db="EMBL/GenBank/DDBJ databases">
        <authorList>
            <person name="Lu T."/>
            <person name="Wang Q."/>
            <person name="Han X."/>
        </authorList>
    </citation>
    <scope>NUCLEOTIDE SEQUENCE</scope>
    <source>
        <strain evidence="1">WQ 366</strain>
    </source>
</reference>
<dbReference type="InterPro" id="IPR032299">
    <property type="entry name" value="DUF4843"/>
</dbReference>
<accession>A0ABS7ZCS5</accession>
<dbReference type="PROSITE" id="PS51257">
    <property type="entry name" value="PROKAR_LIPOPROTEIN"/>
    <property type="match status" value="1"/>
</dbReference>
<organism evidence="1 2">
    <name type="scientific">Sphingobacterium bovistauri</name>
    <dbReference type="NCBI Taxonomy" id="2781959"/>
    <lineage>
        <taxon>Bacteria</taxon>
        <taxon>Pseudomonadati</taxon>
        <taxon>Bacteroidota</taxon>
        <taxon>Sphingobacteriia</taxon>
        <taxon>Sphingobacteriales</taxon>
        <taxon>Sphingobacteriaceae</taxon>
        <taxon>Sphingobacterium</taxon>
    </lineage>
</organism>
<proteinExistence type="predicted"/>
<dbReference type="Pfam" id="PF16132">
    <property type="entry name" value="DUF4843"/>
    <property type="match status" value="1"/>
</dbReference>
<protein>
    <submittedName>
        <fullName evidence="1">DUF4843 domain-containing protein</fullName>
    </submittedName>
</protein>
<gene>
    <name evidence="1" type="ORF">IPZ78_16510</name>
</gene>